<comment type="caution">
    <text evidence="1">The sequence shown here is derived from an EMBL/GenBank/DDBJ whole genome shotgun (WGS) entry which is preliminary data.</text>
</comment>
<accession>A0A5J4WRL0</accession>
<dbReference type="AlphaFoldDB" id="A0A5J4WRL0"/>
<dbReference type="EMBL" id="SNRW01001184">
    <property type="protein sequence ID" value="KAA6397423.1"/>
    <property type="molecule type" value="Genomic_DNA"/>
</dbReference>
<evidence type="ECO:0000313" key="1">
    <source>
        <dbReference type="EMBL" id="KAA6397423.1"/>
    </source>
</evidence>
<proteinExistence type="predicted"/>
<evidence type="ECO:0008006" key="3">
    <source>
        <dbReference type="Google" id="ProtNLM"/>
    </source>
</evidence>
<organism evidence="1 2">
    <name type="scientific">Streblomastix strix</name>
    <dbReference type="NCBI Taxonomy" id="222440"/>
    <lineage>
        <taxon>Eukaryota</taxon>
        <taxon>Metamonada</taxon>
        <taxon>Preaxostyla</taxon>
        <taxon>Oxymonadida</taxon>
        <taxon>Streblomastigidae</taxon>
        <taxon>Streblomastix</taxon>
    </lineage>
</organism>
<name>A0A5J4WRL0_9EUKA</name>
<protein>
    <recommendedName>
        <fullName evidence="3">U-box domain-containing protein</fullName>
    </recommendedName>
</protein>
<evidence type="ECO:0000313" key="2">
    <source>
        <dbReference type="Proteomes" id="UP000324800"/>
    </source>
</evidence>
<gene>
    <name evidence="1" type="ORF">EZS28_007051</name>
</gene>
<reference evidence="1 2" key="1">
    <citation type="submission" date="2019-03" db="EMBL/GenBank/DDBJ databases">
        <title>Single cell metagenomics reveals metabolic interactions within the superorganism composed of flagellate Streblomastix strix and complex community of Bacteroidetes bacteria on its surface.</title>
        <authorList>
            <person name="Treitli S.C."/>
            <person name="Kolisko M."/>
            <person name="Husnik F."/>
            <person name="Keeling P."/>
            <person name="Hampl V."/>
        </authorList>
    </citation>
    <scope>NUCLEOTIDE SEQUENCE [LARGE SCALE GENOMIC DNA]</scope>
    <source>
        <strain evidence="1">ST1C</strain>
    </source>
</reference>
<dbReference type="Proteomes" id="UP000324800">
    <property type="component" value="Unassembled WGS sequence"/>
</dbReference>
<sequence>MAQPYREQLPAQQLVRFSDYVQNPKAYIGQRTSLNGSIESSNKFNKHKQGSIILKIKLDTELSGAQADQPIHILIEGDNQDKDKCVTYIRNNNAVLNFECFILEKPQEIHWFMLISAQLQVKTESQFVTFSDYIANPEAHIKQETQFYGKIGDSQDYNPGKVSGKVFTILLDSRKSGEISIEPITVFVDDGNQQNMAEMIKNKRSEETFVFKCKIFKKPPNMHWFELLKVDHDRLNDGPEPPVPGPIKCKTIRMPILQTEPIKPLNDQEKRTFCHLTNKIMTNPVKADDGEYYNVVELTQYLLKHDNVLPTGIKQRNLTLHVDEEVQGEIIDAIQQFVRK</sequence>